<dbReference type="PANTHER" id="PTHR16515">
    <property type="entry name" value="PR DOMAIN ZINC FINGER PROTEIN"/>
    <property type="match status" value="1"/>
</dbReference>
<proteinExistence type="predicted"/>
<evidence type="ECO:0000256" key="4">
    <source>
        <dbReference type="ARBA" id="ARBA00022771"/>
    </source>
</evidence>
<feature type="region of interest" description="Disordered" evidence="8">
    <location>
        <begin position="18"/>
        <end position="87"/>
    </location>
</feature>
<dbReference type="Pfam" id="PF13894">
    <property type="entry name" value="zf-C2H2_4"/>
    <property type="match status" value="1"/>
</dbReference>
<feature type="compositionally biased region" description="Basic residues" evidence="8">
    <location>
        <begin position="22"/>
        <end position="36"/>
    </location>
</feature>
<dbReference type="InterPro" id="IPR013087">
    <property type="entry name" value="Znf_C2H2_type"/>
</dbReference>
<evidence type="ECO:0000256" key="5">
    <source>
        <dbReference type="ARBA" id="ARBA00022833"/>
    </source>
</evidence>
<feature type="domain" description="C2H2-type" evidence="9">
    <location>
        <begin position="5"/>
        <end position="32"/>
    </location>
</feature>
<reference evidence="10 11" key="1">
    <citation type="submission" date="2021-06" db="EMBL/GenBank/DDBJ databases">
        <title>Caerostris darwini draft genome.</title>
        <authorList>
            <person name="Kono N."/>
            <person name="Arakawa K."/>
        </authorList>
    </citation>
    <scope>NUCLEOTIDE SEQUENCE [LARGE SCALE GENOMIC DNA]</scope>
</reference>
<sequence length="205" mass="23593">EITGFQCEACDALFSSQDALQRHRKKHPRQGLKRHRCPECSYSTDHTGDLRHPLRREAARLRPVPPEILPKEKSPKAPPRAHGREEARVRHLRKEISSRGEPEGAQQREVLPMLRKDFSSASNLKQHQMLHTRQRPHPCPHCEHRSTHLSNLKRHVASVHTGVFPHHCDLCGKGFHRPGHLRDHVQKKHQETRGSDEPSSQENAP</sequence>
<feature type="non-terminal residue" evidence="10">
    <location>
        <position position="1"/>
    </location>
</feature>
<keyword evidence="3" id="KW-0677">Repeat</keyword>
<feature type="domain" description="C2H2-type" evidence="9">
    <location>
        <begin position="166"/>
        <end position="194"/>
    </location>
</feature>
<evidence type="ECO:0000313" key="11">
    <source>
        <dbReference type="Proteomes" id="UP001054837"/>
    </source>
</evidence>
<protein>
    <recommendedName>
        <fullName evidence="9">C2H2-type domain-containing protein</fullName>
    </recommendedName>
</protein>
<evidence type="ECO:0000256" key="7">
    <source>
        <dbReference type="PROSITE-ProRule" id="PRU00042"/>
    </source>
</evidence>
<feature type="domain" description="C2H2-type" evidence="9">
    <location>
        <begin position="137"/>
        <end position="165"/>
    </location>
</feature>
<keyword evidence="6" id="KW-0539">Nucleus</keyword>
<dbReference type="GO" id="GO:0010468">
    <property type="term" value="P:regulation of gene expression"/>
    <property type="evidence" value="ECO:0007669"/>
    <property type="project" value="TreeGrafter"/>
</dbReference>
<dbReference type="SUPFAM" id="SSF57667">
    <property type="entry name" value="beta-beta-alpha zinc fingers"/>
    <property type="match status" value="2"/>
</dbReference>
<feature type="compositionally biased region" description="Basic and acidic residues" evidence="8">
    <location>
        <begin position="184"/>
        <end position="196"/>
    </location>
</feature>
<evidence type="ECO:0000256" key="8">
    <source>
        <dbReference type="SAM" id="MobiDB-lite"/>
    </source>
</evidence>
<feature type="compositionally biased region" description="Basic and acidic residues" evidence="8">
    <location>
        <begin position="46"/>
        <end position="60"/>
    </location>
</feature>
<evidence type="ECO:0000256" key="3">
    <source>
        <dbReference type="ARBA" id="ARBA00022737"/>
    </source>
</evidence>
<comment type="subcellular location">
    <subcellularLocation>
        <location evidence="1">Nucleus</location>
    </subcellularLocation>
</comment>
<dbReference type="PROSITE" id="PS00028">
    <property type="entry name" value="ZINC_FINGER_C2H2_1"/>
    <property type="match status" value="2"/>
</dbReference>
<evidence type="ECO:0000259" key="9">
    <source>
        <dbReference type="PROSITE" id="PS50157"/>
    </source>
</evidence>
<dbReference type="GO" id="GO:0008270">
    <property type="term" value="F:zinc ion binding"/>
    <property type="evidence" value="ECO:0007669"/>
    <property type="project" value="UniProtKB-KW"/>
</dbReference>
<organism evidence="10 11">
    <name type="scientific">Caerostris darwini</name>
    <dbReference type="NCBI Taxonomy" id="1538125"/>
    <lineage>
        <taxon>Eukaryota</taxon>
        <taxon>Metazoa</taxon>
        <taxon>Ecdysozoa</taxon>
        <taxon>Arthropoda</taxon>
        <taxon>Chelicerata</taxon>
        <taxon>Arachnida</taxon>
        <taxon>Araneae</taxon>
        <taxon>Araneomorphae</taxon>
        <taxon>Entelegynae</taxon>
        <taxon>Araneoidea</taxon>
        <taxon>Araneidae</taxon>
        <taxon>Caerostris</taxon>
    </lineage>
</organism>
<keyword evidence="2" id="KW-0479">Metal-binding</keyword>
<dbReference type="InterPro" id="IPR036236">
    <property type="entry name" value="Znf_C2H2_sf"/>
</dbReference>
<accession>A0AAV4NUI1</accession>
<dbReference type="GO" id="GO:0005634">
    <property type="term" value="C:nucleus"/>
    <property type="evidence" value="ECO:0007669"/>
    <property type="project" value="UniProtKB-SubCell"/>
</dbReference>
<evidence type="ECO:0000256" key="6">
    <source>
        <dbReference type="ARBA" id="ARBA00023242"/>
    </source>
</evidence>
<evidence type="ECO:0000256" key="2">
    <source>
        <dbReference type="ARBA" id="ARBA00022723"/>
    </source>
</evidence>
<dbReference type="EMBL" id="BPLQ01002075">
    <property type="protein sequence ID" value="GIX88464.1"/>
    <property type="molecule type" value="Genomic_DNA"/>
</dbReference>
<keyword evidence="4 7" id="KW-0863">Zinc-finger</keyword>
<dbReference type="PROSITE" id="PS50157">
    <property type="entry name" value="ZINC_FINGER_C2H2_2"/>
    <property type="match status" value="3"/>
</dbReference>
<dbReference type="Gene3D" id="3.30.160.60">
    <property type="entry name" value="Classic Zinc Finger"/>
    <property type="match status" value="3"/>
</dbReference>
<keyword evidence="5" id="KW-0862">Zinc</keyword>
<evidence type="ECO:0000313" key="10">
    <source>
        <dbReference type="EMBL" id="GIX88464.1"/>
    </source>
</evidence>
<gene>
    <name evidence="10" type="ORF">CDAR_375161</name>
</gene>
<dbReference type="PANTHER" id="PTHR16515:SF66">
    <property type="entry name" value="C2H2-TYPE DOMAIN-CONTAINING PROTEIN"/>
    <property type="match status" value="1"/>
</dbReference>
<feature type="region of interest" description="Disordered" evidence="8">
    <location>
        <begin position="184"/>
        <end position="205"/>
    </location>
</feature>
<name>A0AAV4NUI1_9ARAC</name>
<keyword evidence="11" id="KW-1185">Reference proteome</keyword>
<dbReference type="InterPro" id="IPR050331">
    <property type="entry name" value="Zinc_finger"/>
</dbReference>
<dbReference type="Proteomes" id="UP001054837">
    <property type="component" value="Unassembled WGS sequence"/>
</dbReference>
<evidence type="ECO:0000256" key="1">
    <source>
        <dbReference type="ARBA" id="ARBA00004123"/>
    </source>
</evidence>
<comment type="caution">
    <text evidence="10">The sequence shown here is derived from an EMBL/GenBank/DDBJ whole genome shotgun (WGS) entry which is preliminary data.</text>
</comment>
<dbReference type="SMART" id="SM00355">
    <property type="entry name" value="ZnF_C2H2"/>
    <property type="match status" value="3"/>
</dbReference>
<dbReference type="AlphaFoldDB" id="A0AAV4NUI1"/>